<protein>
    <recommendedName>
        <fullName evidence="2">Phospholipase A1</fullName>
        <ecNumber evidence="2">3.1.1.-</ecNumber>
    </recommendedName>
</protein>
<dbReference type="PANTHER" id="PTHR31828">
    <property type="entry name" value="PHOSPHOLIPASE A1-IIGAMMA"/>
    <property type="match status" value="1"/>
</dbReference>
<proteinExistence type="inferred from homology"/>
<keyword evidence="2" id="KW-0443">Lipid metabolism</keyword>
<comment type="caution">
    <text evidence="3">The sequence shown here is derived from an EMBL/GenBank/DDBJ whole genome shotgun (WGS) entry which is preliminary data.</text>
</comment>
<name>A0ABR2SC87_9ROSI</name>
<keyword evidence="1 2" id="KW-0378">Hydrolase</keyword>
<dbReference type="PANTHER" id="PTHR31828:SF20">
    <property type="entry name" value="PHOSPHOLIPASE A1"/>
    <property type="match status" value="1"/>
</dbReference>
<dbReference type="Proteomes" id="UP001396334">
    <property type="component" value="Unassembled WGS sequence"/>
</dbReference>
<comment type="similarity">
    <text evidence="2">Belongs to the AB hydrolase superfamily. Lipase family.</text>
</comment>
<gene>
    <name evidence="3" type="ORF">V6N11_003084</name>
</gene>
<sequence length="129" mass="14116">MATGRDGMWIGVVSASVRQLRSNGLRPAVSWQIPPEGWVKLNTDDVGNWGEGQMRYGLEKGNIFKYSVTGFIYAASDDVESAWLGYAAATTDEGKGALKRRDILVAWRGTIADSEWFNNVNLLQTSASA</sequence>
<reference evidence="3 4" key="1">
    <citation type="journal article" date="2024" name="G3 (Bethesda)">
        <title>Genome assembly of Hibiscus sabdariffa L. provides insights into metabolisms of medicinal natural products.</title>
        <authorList>
            <person name="Kim T."/>
        </authorList>
    </citation>
    <scope>NUCLEOTIDE SEQUENCE [LARGE SCALE GENOMIC DNA]</scope>
    <source>
        <strain evidence="3">TK-2024</strain>
        <tissue evidence="3">Old leaves</tissue>
    </source>
</reference>
<dbReference type="InterPro" id="IPR033556">
    <property type="entry name" value="PLA"/>
</dbReference>
<keyword evidence="4" id="KW-1185">Reference proteome</keyword>
<keyword evidence="2" id="KW-0442">Lipid degradation</keyword>
<dbReference type="Gene3D" id="3.40.50.1820">
    <property type="entry name" value="alpha/beta hydrolase"/>
    <property type="match status" value="1"/>
</dbReference>
<dbReference type="EMBL" id="JBBPBN010000015">
    <property type="protein sequence ID" value="KAK9022845.1"/>
    <property type="molecule type" value="Genomic_DNA"/>
</dbReference>
<evidence type="ECO:0000313" key="4">
    <source>
        <dbReference type="Proteomes" id="UP001396334"/>
    </source>
</evidence>
<accession>A0ABR2SC87</accession>
<dbReference type="EC" id="3.1.1.-" evidence="2"/>
<organism evidence="3 4">
    <name type="scientific">Hibiscus sabdariffa</name>
    <name type="common">roselle</name>
    <dbReference type="NCBI Taxonomy" id="183260"/>
    <lineage>
        <taxon>Eukaryota</taxon>
        <taxon>Viridiplantae</taxon>
        <taxon>Streptophyta</taxon>
        <taxon>Embryophyta</taxon>
        <taxon>Tracheophyta</taxon>
        <taxon>Spermatophyta</taxon>
        <taxon>Magnoliopsida</taxon>
        <taxon>eudicotyledons</taxon>
        <taxon>Gunneridae</taxon>
        <taxon>Pentapetalae</taxon>
        <taxon>rosids</taxon>
        <taxon>malvids</taxon>
        <taxon>Malvales</taxon>
        <taxon>Malvaceae</taxon>
        <taxon>Malvoideae</taxon>
        <taxon>Hibiscus</taxon>
    </lineage>
</organism>
<comment type="function">
    <text evidence="2">Acylhydrolase that catalyzes the hydrolysis of phospholipids at the sn-1 position.</text>
</comment>
<evidence type="ECO:0000313" key="3">
    <source>
        <dbReference type="EMBL" id="KAK9022845.1"/>
    </source>
</evidence>
<dbReference type="InterPro" id="IPR029058">
    <property type="entry name" value="AB_hydrolase_fold"/>
</dbReference>
<evidence type="ECO:0000256" key="2">
    <source>
        <dbReference type="RuleBase" id="RU367093"/>
    </source>
</evidence>
<evidence type="ECO:0000256" key="1">
    <source>
        <dbReference type="ARBA" id="ARBA00022801"/>
    </source>
</evidence>